<protein>
    <submittedName>
        <fullName evidence="1">Uncharacterized protein</fullName>
    </submittedName>
</protein>
<dbReference type="OrthoDB" id="4315858at2"/>
<name>A0A1E7LJG6_9ACTN</name>
<dbReference type="AlphaFoldDB" id="A0A1E7LJG6"/>
<sequence length="83" mass="9157">MATATHTRTHVYITFANPHLVCDLCRQPAPRWHNNDKCGCGQPCWLDPCQHNAEAISLCPSWDPVDGCTCPGGPDSHATKEDR</sequence>
<gene>
    <name evidence="1" type="ORF">AN221_32600</name>
</gene>
<accession>A0A1E7LJG6</accession>
<dbReference type="Proteomes" id="UP000175971">
    <property type="component" value="Unassembled WGS sequence"/>
</dbReference>
<dbReference type="EMBL" id="LJGZ01000103">
    <property type="protein sequence ID" value="OEV16347.1"/>
    <property type="molecule type" value="Genomic_DNA"/>
</dbReference>
<organism evidence="1 2">
    <name type="scientific">Streptomyces nanshensis</name>
    <dbReference type="NCBI Taxonomy" id="518642"/>
    <lineage>
        <taxon>Bacteria</taxon>
        <taxon>Bacillati</taxon>
        <taxon>Actinomycetota</taxon>
        <taxon>Actinomycetes</taxon>
        <taxon>Kitasatosporales</taxon>
        <taxon>Streptomycetaceae</taxon>
        <taxon>Streptomyces</taxon>
    </lineage>
</organism>
<evidence type="ECO:0000313" key="2">
    <source>
        <dbReference type="Proteomes" id="UP000175971"/>
    </source>
</evidence>
<keyword evidence="2" id="KW-1185">Reference proteome</keyword>
<proteinExistence type="predicted"/>
<dbReference type="RefSeq" id="WP_070203893.1">
    <property type="nucleotide sequence ID" value="NZ_LJGZ01000103.1"/>
</dbReference>
<reference evidence="1 2" key="1">
    <citation type="journal article" date="2016" name="Front. Microbiol.">
        <title>Comparative Genomics Analysis of Streptomyces Species Reveals Their Adaptation to the Marine Environment and Their Diversity at the Genomic Level.</title>
        <authorList>
            <person name="Tian X."/>
            <person name="Zhang Z."/>
            <person name="Yang T."/>
            <person name="Chen M."/>
            <person name="Li J."/>
            <person name="Chen F."/>
            <person name="Yang J."/>
            <person name="Li W."/>
            <person name="Zhang B."/>
            <person name="Zhang Z."/>
            <person name="Wu J."/>
            <person name="Zhang C."/>
            <person name="Long L."/>
            <person name="Xiao J."/>
        </authorList>
    </citation>
    <scope>NUCLEOTIDE SEQUENCE [LARGE SCALE GENOMIC DNA]</scope>
    <source>
        <strain evidence="1 2">SCSIO M10372</strain>
    </source>
</reference>
<evidence type="ECO:0000313" key="1">
    <source>
        <dbReference type="EMBL" id="OEV16347.1"/>
    </source>
</evidence>
<comment type="caution">
    <text evidence="1">The sequence shown here is derived from an EMBL/GenBank/DDBJ whole genome shotgun (WGS) entry which is preliminary data.</text>
</comment>